<keyword evidence="7" id="KW-0460">Magnesium</keyword>
<dbReference type="InterPro" id="IPR024185">
    <property type="entry name" value="FTHF_cligase-like_sf"/>
</dbReference>
<evidence type="ECO:0000256" key="6">
    <source>
        <dbReference type="PIRSR" id="PIRSR006806-1"/>
    </source>
</evidence>
<dbReference type="PIRSF" id="PIRSF006806">
    <property type="entry name" value="FTHF_cligase"/>
    <property type="match status" value="1"/>
</dbReference>
<dbReference type="NCBIfam" id="TIGR02727">
    <property type="entry name" value="MTHFS_bact"/>
    <property type="match status" value="1"/>
</dbReference>
<evidence type="ECO:0000256" key="5">
    <source>
        <dbReference type="ARBA" id="ARBA00038966"/>
    </source>
</evidence>
<dbReference type="SUPFAM" id="SSF100950">
    <property type="entry name" value="NagB/RpiA/CoA transferase-like"/>
    <property type="match status" value="1"/>
</dbReference>
<dbReference type="GO" id="GO:0035999">
    <property type="term" value="P:tetrahydrofolate interconversion"/>
    <property type="evidence" value="ECO:0007669"/>
    <property type="project" value="TreeGrafter"/>
</dbReference>
<evidence type="ECO:0000256" key="7">
    <source>
        <dbReference type="RuleBase" id="RU361279"/>
    </source>
</evidence>
<protein>
    <recommendedName>
        <fullName evidence="5 7">5-formyltetrahydrofolate cyclo-ligase</fullName>
        <ecNumber evidence="5 7">6.3.3.2</ecNumber>
    </recommendedName>
</protein>
<dbReference type="PANTHER" id="PTHR23407">
    <property type="entry name" value="ATPASE INHIBITOR/5-FORMYLTETRAHYDROFOLATE CYCLO-LIGASE"/>
    <property type="match status" value="1"/>
</dbReference>
<name>A0AB34JTL3_PRYPA</name>
<dbReference type="EMBL" id="JBGBPQ010000005">
    <property type="protein sequence ID" value="KAL1523914.1"/>
    <property type="molecule type" value="Genomic_DNA"/>
</dbReference>
<proteinExistence type="inferred from homology"/>
<dbReference type="PANTHER" id="PTHR23407:SF1">
    <property type="entry name" value="5-FORMYLTETRAHYDROFOLATE CYCLO-LIGASE"/>
    <property type="match status" value="1"/>
</dbReference>
<feature type="binding site" evidence="6">
    <location>
        <begin position="6"/>
        <end position="10"/>
    </location>
    <ligand>
        <name>ATP</name>
        <dbReference type="ChEBI" id="CHEBI:30616"/>
    </ligand>
</feature>
<keyword evidence="7" id="KW-0479">Metal-binding</keyword>
<dbReference type="EC" id="6.3.3.2" evidence="5 7"/>
<comment type="cofactor">
    <cofactor evidence="7">
        <name>Mg(2+)</name>
        <dbReference type="ChEBI" id="CHEBI:18420"/>
    </cofactor>
</comment>
<comment type="similarity">
    <text evidence="1 7">Belongs to the 5-formyltetrahydrofolate cyclo-ligase family.</text>
</comment>
<dbReference type="Gene3D" id="3.40.50.10420">
    <property type="entry name" value="NagB/RpiA/CoA transferase-like"/>
    <property type="match status" value="1"/>
</dbReference>
<dbReference type="InterPro" id="IPR002698">
    <property type="entry name" value="FTHF_cligase"/>
</dbReference>
<dbReference type="GO" id="GO:0046872">
    <property type="term" value="F:metal ion binding"/>
    <property type="evidence" value="ECO:0007669"/>
    <property type="project" value="UniProtKB-KW"/>
</dbReference>
<organism evidence="8 9">
    <name type="scientific">Prymnesium parvum</name>
    <name type="common">Toxic golden alga</name>
    <dbReference type="NCBI Taxonomy" id="97485"/>
    <lineage>
        <taxon>Eukaryota</taxon>
        <taxon>Haptista</taxon>
        <taxon>Haptophyta</taxon>
        <taxon>Prymnesiophyceae</taxon>
        <taxon>Prymnesiales</taxon>
        <taxon>Prymnesiaceae</taxon>
        <taxon>Prymnesium</taxon>
    </lineage>
</organism>
<dbReference type="Pfam" id="PF01812">
    <property type="entry name" value="5-FTHF_cyc-lig"/>
    <property type="match status" value="1"/>
</dbReference>
<sequence length="218" mass="23671">MAVADKGAMRSAMRRTLRALSEEEVHAASRRACDRVLQLDAVRRSAAVSVYLSMPSGECQTSALILQLFEAGKSIFVPRVEGRERGDMRMLRVHSAAHLDSFPRSNWGIPEPSAAEADKLEDGLAQASIDTVIVPAVAFDSSCHRLGHGKGYYDTFLEKLCHARKARGLPPPVLIGLGLNEQLVERVPVGEHDFPLDAVCLPDTVLIAQPGKVNPLTP</sequence>
<evidence type="ECO:0000256" key="2">
    <source>
        <dbReference type="ARBA" id="ARBA00022741"/>
    </source>
</evidence>
<dbReference type="GO" id="GO:0030272">
    <property type="term" value="F:5-formyltetrahydrofolate cyclo-ligase activity"/>
    <property type="evidence" value="ECO:0007669"/>
    <property type="project" value="UniProtKB-EC"/>
</dbReference>
<evidence type="ECO:0000313" key="9">
    <source>
        <dbReference type="Proteomes" id="UP001515480"/>
    </source>
</evidence>
<keyword evidence="9" id="KW-1185">Reference proteome</keyword>
<evidence type="ECO:0000256" key="4">
    <source>
        <dbReference type="ARBA" id="ARBA00036539"/>
    </source>
</evidence>
<comment type="caution">
    <text evidence="8">The sequence shown here is derived from an EMBL/GenBank/DDBJ whole genome shotgun (WGS) entry which is preliminary data.</text>
</comment>
<accession>A0AB34JTL3</accession>
<dbReference type="GO" id="GO:0005524">
    <property type="term" value="F:ATP binding"/>
    <property type="evidence" value="ECO:0007669"/>
    <property type="project" value="UniProtKB-KW"/>
</dbReference>
<dbReference type="AlphaFoldDB" id="A0AB34JTL3"/>
<evidence type="ECO:0000313" key="8">
    <source>
        <dbReference type="EMBL" id="KAL1523914.1"/>
    </source>
</evidence>
<feature type="binding site" evidence="6">
    <location>
        <begin position="145"/>
        <end position="153"/>
    </location>
    <ligand>
        <name>ATP</name>
        <dbReference type="ChEBI" id="CHEBI:30616"/>
    </ligand>
</feature>
<keyword evidence="3 6" id="KW-0067">ATP-binding</keyword>
<dbReference type="Proteomes" id="UP001515480">
    <property type="component" value="Unassembled WGS sequence"/>
</dbReference>
<keyword evidence="2 6" id="KW-0547">Nucleotide-binding</keyword>
<evidence type="ECO:0000256" key="1">
    <source>
        <dbReference type="ARBA" id="ARBA00010638"/>
    </source>
</evidence>
<dbReference type="InterPro" id="IPR037171">
    <property type="entry name" value="NagB/RpiA_transferase-like"/>
</dbReference>
<dbReference type="GO" id="GO:0009396">
    <property type="term" value="P:folic acid-containing compound biosynthetic process"/>
    <property type="evidence" value="ECO:0007669"/>
    <property type="project" value="TreeGrafter"/>
</dbReference>
<dbReference type="GO" id="GO:0005739">
    <property type="term" value="C:mitochondrion"/>
    <property type="evidence" value="ECO:0007669"/>
    <property type="project" value="TreeGrafter"/>
</dbReference>
<feature type="binding site" evidence="6">
    <location>
        <position position="52"/>
    </location>
    <ligand>
        <name>substrate</name>
    </ligand>
</feature>
<comment type="catalytic activity">
    <reaction evidence="4 7">
        <text>(6S)-5-formyl-5,6,7,8-tetrahydrofolate + ATP = (6R)-5,10-methenyltetrahydrofolate + ADP + phosphate</text>
        <dbReference type="Rhea" id="RHEA:10488"/>
        <dbReference type="ChEBI" id="CHEBI:30616"/>
        <dbReference type="ChEBI" id="CHEBI:43474"/>
        <dbReference type="ChEBI" id="CHEBI:57455"/>
        <dbReference type="ChEBI" id="CHEBI:57457"/>
        <dbReference type="ChEBI" id="CHEBI:456216"/>
        <dbReference type="EC" id="6.3.3.2"/>
    </reaction>
</comment>
<reference evidence="8 9" key="1">
    <citation type="journal article" date="2024" name="Science">
        <title>Giant polyketide synthase enzymes in the biosynthesis of giant marine polyether toxins.</title>
        <authorList>
            <person name="Fallon T.R."/>
            <person name="Shende V.V."/>
            <person name="Wierzbicki I.H."/>
            <person name="Pendleton A.L."/>
            <person name="Watervoot N.F."/>
            <person name="Auber R.P."/>
            <person name="Gonzalez D.J."/>
            <person name="Wisecaver J.H."/>
            <person name="Moore B.S."/>
        </authorList>
    </citation>
    <scope>NUCLEOTIDE SEQUENCE [LARGE SCALE GENOMIC DNA]</scope>
    <source>
        <strain evidence="8 9">12B1</strain>
    </source>
</reference>
<feature type="binding site" evidence="6">
    <location>
        <position position="58"/>
    </location>
    <ligand>
        <name>substrate</name>
    </ligand>
</feature>
<evidence type="ECO:0000256" key="3">
    <source>
        <dbReference type="ARBA" id="ARBA00022840"/>
    </source>
</evidence>
<gene>
    <name evidence="8" type="ORF">AB1Y20_018833</name>
</gene>